<evidence type="ECO:0000256" key="2">
    <source>
        <dbReference type="ARBA" id="ARBA00022821"/>
    </source>
</evidence>
<evidence type="ECO:0000313" key="4">
    <source>
        <dbReference type="EMBL" id="SPD22052.1"/>
    </source>
</evidence>
<comment type="similarity">
    <text evidence="1">Belongs to the disease resistance NB-LRR family.</text>
</comment>
<dbReference type="Pfam" id="PF03215">
    <property type="entry name" value="Rad17"/>
    <property type="match status" value="1"/>
</dbReference>
<dbReference type="InterPro" id="IPR027417">
    <property type="entry name" value="P-loop_NTPase"/>
</dbReference>
<gene>
    <name evidence="4" type="ORF">FSB_LOCUS49934</name>
</gene>
<dbReference type="PRINTS" id="PR00364">
    <property type="entry name" value="DISEASERSIST"/>
</dbReference>
<dbReference type="EMBL" id="OIVN01005346">
    <property type="protein sequence ID" value="SPD22052.1"/>
    <property type="molecule type" value="Genomic_DNA"/>
</dbReference>
<dbReference type="Pfam" id="PF05659">
    <property type="entry name" value="RPW8"/>
    <property type="match status" value="1"/>
</dbReference>
<evidence type="ECO:0000259" key="3">
    <source>
        <dbReference type="PROSITE" id="PS51153"/>
    </source>
</evidence>
<dbReference type="PANTHER" id="PTHR36766">
    <property type="entry name" value="PLANT BROAD-SPECTRUM MILDEW RESISTANCE PROTEIN RPW8"/>
    <property type="match status" value="1"/>
</dbReference>
<feature type="domain" description="RPW8" evidence="3">
    <location>
        <begin position="1"/>
        <end position="153"/>
    </location>
</feature>
<dbReference type="GO" id="GO:0006952">
    <property type="term" value="P:defense response"/>
    <property type="evidence" value="ECO:0007669"/>
    <property type="project" value="UniProtKB-KW"/>
</dbReference>
<proteinExistence type="inferred from homology"/>
<sequence length="602" mass="67774">MAEALIGGAALGTAFGKAFDVLHGTVKRSKALMSNSTVKRLATNLDRLAPVVKEISLLSKKLDLPPEETNRLIEQMNKANKLISEWSKIPRWKRLFKGNHLDKLTELDADITRIFGVDTVAQIRRDVLKLMKNLPIVIKRGLSCSVPKPPDFTVGLDVPMKVLKTQLLKEEKQQLLVTAAGGCGKTTLVEMLCQDENIQVIRNLSSKVKKMQSNQLRELLTQIGPDPILLILDDVWSGSEFRLDKFKFDMPNYNIMVTSRTTIFPGFSFTYNLKPLNDDDATKLLLHSASLQDGSSHIPVEVIKEIVSGCGRFPLALKVNGISLHGKPVEGWCSRARKWSNGHFIFNSSSDLLDCLRRSLEFSDDEVILKECFMDLELHDLDEDGIDAIANLHELTTRNLANLVRTRYDDSFFLWCDILVACFLSSYESFLSSWCNIQAPKVEVLVLNFQTKTYSLPKFVDTMDKLKAFGSCTIQVSDALPNLMEINIDYCNDLVELPAGLCEVILLKKLSITNCHKLSTLPKGIGMLNTLVSYVSLEELHMKGCLNLRNEFPQSTTKLDQLKLVICDEERAKLWEPIKQDLTNLEVKVAEKNINLSWLLKS</sequence>
<dbReference type="Gene3D" id="3.80.10.10">
    <property type="entry name" value="Ribonuclease Inhibitor"/>
    <property type="match status" value="1"/>
</dbReference>
<dbReference type="InterPro" id="IPR008808">
    <property type="entry name" value="Powdery_mildew-R_dom"/>
</dbReference>
<organism evidence="4">
    <name type="scientific">Fagus sylvatica</name>
    <name type="common">Beechnut</name>
    <dbReference type="NCBI Taxonomy" id="28930"/>
    <lineage>
        <taxon>Eukaryota</taxon>
        <taxon>Viridiplantae</taxon>
        <taxon>Streptophyta</taxon>
        <taxon>Embryophyta</taxon>
        <taxon>Tracheophyta</taxon>
        <taxon>Spermatophyta</taxon>
        <taxon>Magnoliopsida</taxon>
        <taxon>eudicotyledons</taxon>
        <taxon>Gunneridae</taxon>
        <taxon>Pentapetalae</taxon>
        <taxon>rosids</taxon>
        <taxon>fabids</taxon>
        <taxon>Fagales</taxon>
        <taxon>Fagaceae</taxon>
        <taxon>Fagus</taxon>
    </lineage>
</organism>
<keyword evidence="2" id="KW-0611">Plant defense</keyword>
<dbReference type="SUPFAM" id="SSF52058">
    <property type="entry name" value="L domain-like"/>
    <property type="match status" value="1"/>
</dbReference>
<accession>A0A2N9IBE6</accession>
<dbReference type="SUPFAM" id="SSF52540">
    <property type="entry name" value="P-loop containing nucleoside triphosphate hydrolases"/>
    <property type="match status" value="1"/>
</dbReference>
<dbReference type="InterPro" id="IPR032675">
    <property type="entry name" value="LRR_dom_sf"/>
</dbReference>
<dbReference type="PROSITE" id="PS51153">
    <property type="entry name" value="RPW8"/>
    <property type="match status" value="1"/>
</dbReference>
<dbReference type="Gene3D" id="3.40.50.300">
    <property type="entry name" value="P-loop containing nucleotide triphosphate hydrolases"/>
    <property type="match status" value="1"/>
</dbReference>
<dbReference type="PANTHER" id="PTHR36766:SF3">
    <property type="entry name" value="RPW8 DOMAIN-CONTAINING PROTEIN"/>
    <property type="match status" value="1"/>
</dbReference>
<name>A0A2N9IBE6_FAGSY</name>
<dbReference type="GO" id="GO:0043531">
    <property type="term" value="F:ADP binding"/>
    <property type="evidence" value="ECO:0007669"/>
    <property type="project" value="InterPro"/>
</dbReference>
<protein>
    <recommendedName>
        <fullName evidence="3">RPW8 domain-containing protein</fullName>
    </recommendedName>
</protein>
<reference evidence="4" key="1">
    <citation type="submission" date="2018-02" db="EMBL/GenBank/DDBJ databases">
        <authorList>
            <person name="Cohen D.B."/>
            <person name="Kent A.D."/>
        </authorList>
    </citation>
    <scope>NUCLEOTIDE SEQUENCE</scope>
</reference>
<evidence type="ECO:0000256" key="1">
    <source>
        <dbReference type="ARBA" id="ARBA00008894"/>
    </source>
</evidence>
<dbReference type="AlphaFoldDB" id="A0A2N9IBE6"/>